<accession>A0A6P8Y805</accession>
<sequence>MPKMVLVCFVRAACHNDFCIPVCYLLFWFNANCWSCGFVIGGPTPFYPCLQWGKELSCQLTFKFFIGIKFRTAKLQINQLKLHLWPASNEYDELDLESVSGSFVKD</sequence>
<organism evidence="2">
    <name type="scientific">Thrips palmi</name>
    <name type="common">Melon thrips</name>
    <dbReference type="NCBI Taxonomy" id="161013"/>
    <lineage>
        <taxon>Eukaryota</taxon>
        <taxon>Metazoa</taxon>
        <taxon>Ecdysozoa</taxon>
        <taxon>Arthropoda</taxon>
        <taxon>Hexapoda</taxon>
        <taxon>Insecta</taxon>
        <taxon>Pterygota</taxon>
        <taxon>Neoptera</taxon>
        <taxon>Paraneoptera</taxon>
        <taxon>Thysanoptera</taxon>
        <taxon>Terebrantia</taxon>
        <taxon>Thripoidea</taxon>
        <taxon>Thripidae</taxon>
        <taxon>Thrips</taxon>
    </lineage>
</organism>
<name>A0A6P8Y805_THRPL</name>
<protein>
    <submittedName>
        <fullName evidence="2">Uncharacterized protein LOC117642065 isoform X1</fullName>
    </submittedName>
</protein>
<keyword evidence="1" id="KW-1185">Reference proteome</keyword>
<dbReference type="AlphaFoldDB" id="A0A6P8Y805"/>
<proteinExistence type="predicted"/>
<evidence type="ECO:0000313" key="2">
    <source>
        <dbReference type="RefSeq" id="XP_034235763.1"/>
    </source>
</evidence>
<dbReference type="Proteomes" id="UP000515158">
    <property type="component" value="Unplaced"/>
</dbReference>
<dbReference type="GeneID" id="117642065"/>
<gene>
    <name evidence="2" type="primary">LOC117642065</name>
</gene>
<dbReference type="KEGG" id="tpal:117642065"/>
<dbReference type="RefSeq" id="XP_034235763.1">
    <property type="nucleotide sequence ID" value="XM_034379872.1"/>
</dbReference>
<reference evidence="2" key="1">
    <citation type="submission" date="2025-08" db="UniProtKB">
        <authorList>
            <consortium name="RefSeq"/>
        </authorList>
    </citation>
    <scope>IDENTIFICATION</scope>
    <source>
        <tissue evidence="2">Total insect</tissue>
    </source>
</reference>
<dbReference type="InParanoid" id="A0A6P8Y805"/>
<evidence type="ECO:0000313" key="1">
    <source>
        <dbReference type="Proteomes" id="UP000515158"/>
    </source>
</evidence>